<proteinExistence type="predicted"/>
<evidence type="ECO:0000313" key="3">
    <source>
        <dbReference type="Proteomes" id="UP000218231"/>
    </source>
</evidence>
<feature type="domain" description="Glyoxalase-like" evidence="1">
    <location>
        <begin position="6"/>
        <end position="178"/>
    </location>
</feature>
<comment type="caution">
    <text evidence="2">The sequence shown here is derived from an EMBL/GenBank/DDBJ whole genome shotgun (WGS) entry which is preliminary data.</text>
</comment>
<sequence>MRRSTLDHLVIVSPSLRLGARFVESQLGVQMQPGGQHTRMSTHNLLLRLGESFYLEVIAPDSMAPSSTRPRWFALDKLSAQTSPFLAHWVARTEHLDNADEGLRKVFGEIEPMSRGALSWKISIQPDGQLPFEGALPSLIDWGESEHPAQRLDDSGCKLQRLEISYPDPHLVERQLESIGFNGPVSVLRNERYALKAYITTPNGLSIL</sequence>
<dbReference type="OrthoDB" id="506029at2759"/>
<evidence type="ECO:0000313" key="2">
    <source>
        <dbReference type="EMBL" id="PAV71818.1"/>
    </source>
</evidence>
<evidence type="ECO:0000259" key="1">
    <source>
        <dbReference type="Pfam" id="PF13468"/>
    </source>
</evidence>
<accession>A0A2A2KD79</accession>
<gene>
    <name evidence="2" type="ORF">WR25_23683</name>
</gene>
<dbReference type="Gene3D" id="3.10.180.10">
    <property type="entry name" value="2,3-Dihydroxybiphenyl 1,2-Dioxygenase, domain 1"/>
    <property type="match status" value="1"/>
</dbReference>
<reference evidence="2 3" key="1">
    <citation type="journal article" date="2017" name="Curr. Biol.">
        <title>Genome architecture and evolution of a unichromosomal asexual nematode.</title>
        <authorList>
            <person name="Fradin H."/>
            <person name="Zegar C."/>
            <person name="Gutwein M."/>
            <person name="Lucas J."/>
            <person name="Kovtun M."/>
            <person name="Corcoran D."/>
            <person name="Baugh L.R."/>
            <person name="Kiontke K."/>
            <person name="Gunsalus K."/>
            <person name="Fitch D.H."/>
            <person name="Piano F."/>
        </authorList>
    </citation>
    <scope>NUCLEOTIDE SEQUENCE [LARGE SCALE GENOMIC DNA]</scope>
    <source>
        <strain evidence="2">PF1309</strain>
    </source>
</reference>
<dbReference type="AlphaFoldDB" id="A0A2A2KD79"/>
<dbReference type="EMBL" id="LIAE01008915">
    <property type="protein sequence ID" value="PAV71818.1"/>
    <property type="molecule type" value="Genomic_DNA"/>
</dbReference>
<protein>
    <recommendedName>
        <fullName evidence="1">Glyoxalase-like domain-containing protein</fullName>
    </recommendedName>
</protein>
<organism evidence="2 3">
    <name type="scientific">Diploscapter pachys</name>
    <dbReference type="NCBI Taxonomy" id="2018661"/>
    <lineage>
        <taxon>Eukaryota</taxon>
        <taxon>Metazoa</taxon>
        <taxon>Ecdysozoa</taxon>
        <taxon>Nematoda</taxon>
        <taxon>Chromadorea</taxon>
        <taxon>Rhabditida</taxon>
        <taxon>Rhabditina</taxon>
        <taxon>Rhabditomorpha</taxon>
        <taxon>Rhabditoidea</taxon>
        <taxon>Rhabditidae</taxon>
        <taxon>Diploscapter</taxon>
    </lineage>
</organism>
<dbReference type="Pfam" id="PF13468">
    <property type="entry name" value="Glyoxalase_3"/>
    <property type="match status" value="1"/>
</dbReference>
<name>A0A2A2KD79_9BILA</name>
<dbReference type="InterPro" id="IPR029068">
    <property type="entry name" value="Glyas_Bleomycin-R_OHBP_Dase"/>
</dbReference>
<dbReference type="InterPro" id="IPR025870">
    <property type="entry name" value="Glyoxalase-like_dom"/>
</dbReference>
<dbReference type="Proteomes" id="UP000218231">
    <property type="component" value="Unassembled WGS sequence"/>
</dbReference>
<keyword evidence="3" id="KW-1185">Reference proteome</keyword>